<organism evidence="1 2">
    <name type="scientific">Vibrio lentus</name>
    <dbReference type="NCBI Taxonomy" id="136468"/>
    <lineage>
        <taxon>Bacteria</taxon>
        <taxon>Pseudomonadati</taxon>
        <taxon>Pseudomonadota</taxon>
        <taxon>Gammaproteobacteria</taxon>
        <taxon>Vibrionales</taxon>
        <taxon>Vibrionaceae</taxon>
        <taxon>Vibrio</taxon>
    </lineage>
</organism>
<dbReference type="RefSeq" id="WP_102434358.1">
    <property type="nucleotide sequence ID" value="NZ_CAWNVI010000060.1"/>
</dbReference>
<evidence type="ECO:0000313" key="1">
    <source>
        <dbReference type="EMBL" id="PMM74275.1"/>
    </source>
</evidence>
<evidence type="ECO:0000313" key="2">
    <source>
        <dbReference type="Proteomes" id="UP000235406"/>
    </source>
</evidence>
<comment type="caution">
    <text evidence="1">The sequence shown here is derived from an EMBL/GenBank/DDBJ whole genome shotgun (WGS) entry which is preliminary data.</text>
</comment>
<reference evidence="2" key="1">
    <citation type="submission" date="2016-07" db="EMBL/GenBank/DDBJ databases">
        <title>Nontailed viruses are major unrecognized killers of bacteria in the ocean.</title>
        <authorList>
            <person name="Kauffman K."/>
            <person name="Hussain F."/>
            <person name="Yang J."/>
            <person name="Arevalo P."/>
            <person name="Brown J."/>
            <person name="Cutler M."/>
            <person name="Kelly L."/>
            <person name="Polz M.F."/>
        </authorList>
    </citation>
    <scope>NUCLEOTIDE SEQUENCE [LARGE SCALE GENOMIC DNA]</scope>
    <source>
        <strain evidence="2">10N.261.46.F8</strain>
    </source>
</reference>
<accession>A0A2N7KEY5</accession>
<proteinExistence type="predicted"/>
<gene>
    <name evidence="1" type="ORF">BCT49_24110</name>
</gene>
<sequence>MDIDMIDYTNDLLGLKDINERCEAHIIASFTIGKQMTVDRIGSEEEKAAMYDFIDRCRSWANSESPKVSDLYELQP</sequence>
<dbReference type="OrthoDB" id="6411631at2"/>
<name>A0A2N7KEY5_9VIBR</name>
<protein>
    <submittedName>
        <fullName evidence="1">Uncharacterized protein</fullName>
    </submittedName>
</protein>
<dbReference type="Proteomes" id="UP000235406">
    <property type="component" value="Unassembled WGS sequence"/>
</dbReference>
<dbReference type="EMBL" id="MCZK01000060">
    <property type="protein sequence ID" value="PMM74275.1"/>
    <property type="molecule type" value="Genomic_DNA"/>
</dbReference>
<dbReference type="AlphaFoldDB" id="A0A2N7KEY5"/>